<keyword evidence="8" id="KW-0470">Melanin biosynthesis</keyword>
<dbReference type="EMBL" id="MU151351">
    <property type="protein sequence ID" value="KAF9444741.1"/>
    <property type="molecule type" value="Genomic_DNA"/>
</dbReference>
<dbReference type="GO" id="GO:0046872">
    <property type="term" value="F:metal ion binding"/>
    <property type="evidence" value="ECO:0007669"/>
    <property type="project" value="UniProtKB-KW"/>
</dbReference>
<dbReference type="InterPro" id="IPR008922">
    <property type="entry name" value="Di-copper_centre_dom_sf"/>
</dbReference>
<dbReference type="InterPro" id="IPR002227">
    <property type="entry name" value="Tyrosinase_Cu-bd"/>
</dbReference>
<keyword evidence="5" id="KW-0560">Oxidoreductase</keyword>
<keyword evidence="6" id="KW-0186">Copper</keyword>
<dbReference type="PANTHER" id="PTHR11474:SF76">
    <property type="entry name" value="SHKT DOMAIN-CONTAINING PROTEIN"/>
    <property type="match status" value="1"/>
</dbReference>
<protein>
    <recommendedName>
        <fullName evidence="3">tyrosinase</fullName>
        <ecNumber evidence="3">1.14.18.1</ecNumber>
    </recommendedName>
</protein>
<reference evidence="13" key="1">
    <citation type="submission" date="2020-11" db="EMBL/GenBank/DDBJ databases">
        <authorList>
            <consortium name="DOE Joint Genome Institute"/>
            <person name="Ahrendt S."/>
            <person name="Riley R."/>
            <person name="Andreopoulos W."/>
            <person name="Labutti K."/>
            <person name="Pangilinan J."/>
            <person name="Ruiz-Duenas F.J."/>
            <person name="Barrasa J.M."/>
            <person name="Sanchez-Garcia M."/>
            <person name="Camarero S."/>
            <person name="Miyauchi S."/>
            <person name="Serrano A."/>
            <person name="Linde D."/>
            <person name="Babiker R."/>
            <person name="Drula E."/>
            <person name="Ayuso-Fernandez I."/>
            <person name="Pacheco R."/>
            <person name="Padilla G."/>
            <person name="Ferreira P."/>
            <person name="Barriuso J."/>
            <person name="Kellner H."/>
            <person name="Castanera R."/>
            <person name="Alfaro M."/>
            <person name="Ramirez L."/>
            <person name="Pisabarro A.G."/>
            <person name="Kuo A."/>
            <person name="Tritt A."/>
            <person name="Lipzen A."/>
            <person name="He G."/>
            <person name="Yan M."/>
            <person name="Ng V."/>
            <person name="Cullen D."/>
            <person name="Martin F."/>
            <person name="Rosso M.-N."/>
            <person name="Henrissat B."/>
            <person name="Hibbett D."/>
            <person name="Martinez A.T."/>
            <person name="Grigoriev I.V."/>
        </authorList>
    </citation>
    <scope>NUCLEOTIDE SEQUENCE</scope>
    <source>
        <strain evidence="13">MF-IS2</strain>
    </source>
</reference>
<evidence type="ECO:0000256" key="5">
    <source>
        <dbReference type="ARBA" id="ARBA00023002"/>
    </source>
</evidence>
<dbReference type="InterPro" id="IPR041640">
    <property type="entry name" value="Tyrosinase_C"/>
</dbReference>
<evidence type="ECO:0000256" key="10">
    <source>
        <dbReference type="ARBA" id="ARBA00048881"/>
    </source>
</evidence>
<evidence type="ECO:0000256" key="1">
    <source>
        <dbReference type="ARBA" id="ARBA00001973"/>
    </source>
</evidence>
<dbReference type="PROSITE" id="PS00497">
    <property type="entry name" value="TYROSINASE_1"/>
    <property type="match status" value="1"/>
</dbReference>
<dbReference type="GO" id="GO:0042438">
    <property type="term" value="P:melanin biosynthetic process"/>
    <property type="evidence" value="ECO:0007669"/>
    <property type="project" value="UniProtKB-KW"/>
</dbReference>
<dbReference type="Gene3D" id="2.60.310.20">
    <property type="match status" value="1"/>
</dbReference>
<feature type="domain" description="Tyrosinase copper-binding" evidence="12">
    <location>
        <begin position="279"/>
        <end position="290"/>
    </location>
</feature>
<keyword evidence="7" id="KW-0503">Monooxygenase</keyword>
<organism evidence="13 14">
    <name type="scientific">Macrolepiota fuliginosa MF-IS2</name>
    <dbReference type="NCBI Taxonomy" id="1400762"/>
    <lineage>
        <taxon>Eukaryota</taxon>
        <taxon>Fungi</taxon>
        <taxon>Dikarya</taxon>
        <taxon>Basidiomycota</taxon>
        <taxon>Agaricomycotina</taxon>
        <taxon>Agaricomycetes</taxon>
        <taxon>Agaricomycetidae</taxon>
        <taxon>Agaricales</taxon>
        <taxon>Agaricineae</taxon>
        <taxon>Agaricaceae</taxon>
        <taxon>Macrolepiota</taxon>
    </lineage>
</organism>
<dbReference type="InterPro" id="IPR050316">
    <property type="entry name" value="Tyrosinase/Hemocyanin"/>
</dbReference>
<dbReference type="PIRSF" id="PIRSF000340">
    <property type="entry name" value="MPO_fungal"/>
    <property type="match status" value="1"/>
</dbReference>
<dbReference type="Pfam" id="PF18132">
    <property type="entry name" value="Tyrosinase_C"/>
    <property type="match status" value="1"/>
</dbReference>
<dbReference type="PROSITE" id="PS00498">
    <property type="entry name" value="TYROSINASE_2"/>
    <property type="match status" value="1"/>
</dbReference>
<evidence type="ECO:0000256" key="8">
    <source>
        <dbReference type="ARBA" id="ARBA00023101"/>
    </source>
</evidence>
<dbReference type="SUPFAM" id="SSF48056">
    <property type="entry name" value="Di-copper centre-containing domain"/>
    <property type="match status" value="1"/>
</dbReference>
<comment type="cofactor">
    <cofactor evidence="1">
        <name>Cu(2+)</name>
        <dbReference type="ChEBI" id="CHEBI:29036"/>
    </cofactor>
</comment>
<evidence type="ECO:0000256" key="6">
    <source>
        <dbReference type="ARBA" id="ARBA00023008"/>
    </source>
</evidence>
<feature type="domain" description="Tyrosinase copper-binding" evidence="11">
    <location>
        <begin position="86"/>
        <end position="103"/>
    </location>
</feature>
<dbReference type="Proteomes" id="UP000807342">
    <property type="component" value="Unassembled WGS sequence"/>
</dbReference>
<dbReference type="Gene3D" id="1.10.1280.10">
    <property type="entry name" value="Di-copper center containing domain from catechol oxidase"/>
    <property type="match status" value="1"/>
</dbReference>
<evidence type="ECO:0000259" key="11">
    <source>
        <dbReference type="PROSITE" id="PS00497"/>
    </source>
</evidence>
<evidence type="ECO:0000256" key="9">
    <source>
        <dbReference type="ARBA" id="ARBA00048233"/>
    </source>
</evidence>
<dbReference type="PRINTS" id="PR00092">
    <property type="entry name" value="TYROSINASE"/>
</dbReference>
<dbReference type="InterPro" id="IPR016216">
    <property type="entry name" value="Monophenol_mOase_fun"/>
</dbReference>
<evidence type="ECO:0000313" key="13">
    <source>
        <dbReference type="EMBL" id="KAF9444741.1"/>
    </source>
</evidence>
<accession>A0A9P6BY48</accession>
<comment type="similarity">
    <text evidence="2">Belongs to the tyrosinase family.</text>
</comment>
<dbReference type="GO" id="GO:0004503">
    <property type="term" value="F:tyrosinase activity"/>
    <property type="evidence" value="ECO:0007669"/>
    <property type="project" value="UniProtKB-EC"/>
</dbReference>
<evidence type="ECO:0000256" key="3">
    <source>
        <dbReference type="ARBA" id="ARBA00011906"/>
    </source>
</evidence>
<evidence type="ECO:0000256" key="7">
    <source>
        <dbReference type="ARBA" id="ARBA00023033"/>
    </source>
</evidence>
<comment type="catalytic activity">
    <reaction evidence="9">
        <text>2 L-dopa + O2 = 2 L-dopaquinone + 2 H2O</text>
        <dbReference type="Rhea" id="RHEA:34287"/>
        <dbReference type="ChEBI" id="CHEBI:15377"/>
        <dbReference type="ChEBI" id="CHEBI:15379"/>
        <dbReference type="ChEBI" id="CHEBI:57504"/>
        <dbReference type="ChEBI" id="CHEBI:57924"/>
        <dbReference type="EC" id="1.14.18.1"/>
    </reaction>
</comment>
<evidence type="ECO:0000256" key="2">
    <source>
        <dbReference type="ARBA" id="ARBA00009928"/>
    </source>
</evidence>
<proteinExistence type="inferred from homology"/>
<dbReference type="Pfam" id="PF00264">
    <property type="entry name" value="Tyrosinase"/>
    <property type="match status" value="1"/>
</dbReference>
<sequence>MSHLVIAGLGGGVQPRLEINNFVHDDRQFSLYVQALNKMYADDQSNVPSYFQVAGIHGLPFTAWDGASTPGFTADPNQQWAGYCTHGSTLFPTWHRPYVMLIEQILSGYAQQIAATYAVDKDAWKQAATNMRQPFWDWAQNSVPPPQIISMQQVEITAPSGRRSNVTNPLMRYRFHPIDGSFYYPYSQWQTTLRRPASTNRGATDNVSGLISVLKNAQRGITESTYAMLTRVTGWSQFSSHTTSKGGNATNSLEAIHDNIHVLIGGNGHMSDPAVAAFDPIFWLHHANVDRMVSLWSAINPDVWTANGDAQDGTYTLVAGQSVNVNTPLTPFWNSQTSFWLSSQVRSTSSLGYTYPEFQGLDMNNKQAVRDSIIQKVNQLYNGQKRNTKRTLEVTAAETAQGHARRHRLLSRSLMSQLISGTYSDWTARIAFNRRELGRSFSVLLFIGDAPEDPKEWLTCQNLVGAHHAFVHNMGDCPSCPGGDLTEEGFVHMNSWIAEHSVLGSFELSVIGPFLKQGLQWRVINTDGTPVTLSSLEVSVYEVPLSMPPGANIPIIGDIKLHGDITHGRPGGCSSD</sequence>
<gene>
    <name evidence="13" type="ORF">P691DRAFT_806936</name>
</gene>
<comment type="caution">
    <text evidence="13">The sequence shown here is derived from an EMBL/GenBank/DDBJ whole genome shotgun (WGS) entry which is preliminary data.</text>
</comment>
<evidence type="ECO:0000259" key="12">
    <source>
        <dbReference type="PROSITE" id="PS00498"/>
    </source>
</evidence>
<evidence type="ECO:0000256" key="4">
    <source>
        <dbReference type="ARBA" id="ARBA00022723"/>
    </source>
</evidence>
<dbReference type="EC" id="1.14.18.1" evidence="3"/>
<dbReference type="AlphaFoldDB" id="A0A9P6BY48"/>
<keyword evidence="14" id="KW-1185">Reference proteome</keyword>
<evidence type="ECO:0000313" key="14">
    <source>
        <dbReference type="Proteomes" id="UP000807342"/>
    </source>
</evidence>
<dbReference type="PANTHER" id="PTHR11474">
    <property type="entry name" value="TYROSINASE FAMILY MEMBER"/>
    <property type="match status" value="1"/>
</dbReference>
<name>A0A9P6BY48_9AGAR</name>
<keyword evidence="4" id="KW-0479">Metal-binding</keyword>
<dbReference type="OrthoDB" id="6132182at2759"/>
<comment type="catalytic activity">
    <reaction evidence="10">
        <text>L-tyrosine + O2 = L-dopaquinone + H2O</text>
        <dbReference type="Rhea" id="RHEA:18117"/>
        <dbReference type="ChEBI" id="CHEBI:15377"/>
        <dbReference type="ChEBI" id="CHEBI:15379"/>
        <dbReference type="ChEBI" id="CHEBI:57924"/>
        <dbReference type="ChEBI" id="CHEBI:58315"/>
        <dbReference type="EC" id="1.14.18.1"/>
    </reaction>
</comment>